<dbReference type="AlphaFoldDB" id="A0A3S4T669"/>
<dbReference type="SFLD" id="SFLDG01129">
    <property type="entry name" value="C1.5:_HAD__Beta-PGM__Phosphata"/>
    <property type="match status" value="1"/>
</dbReference>
<dbReference type="Gene3D" id="3.40.50.1000">
    <property type="entry name" value="HAD superfamily/HAD-like"/>
    <property type="match status" value="1"/>
</dbReference>
<dbReference type="STRING" id="1791.GCA_001049355_04232"/>
<dbReference type="KEGG" id="mauu:NCTC10437_00917"/>
<dbReference type="SUPFAM" id="SSF56784">
    <property type="entry name" value="HAD-like"/>
    <property type="match status" value="1"/>
</dbReference>
<evidence type="ECO:0000256" key="1">
    <source>
        <dbReference type="ARBA" id="ARBA00008106"/>
    </source>
</evidence>
<comment type="similarity">
    <text evidence="1">Belongs to the HAD-like hydrolase superfamily. S-2-haloalkanoic acid dehalogenase family.</text>
</comment>
<dbReference type="Proteomes" id="UP000279306">
    <property type="component" value="Chromosome"/>
</dbReference>
<evidence type="ECO:0000313" key="3">
    <source>
        <dbReference type="EMBL" id="VEG51804.1"/>
    </source>
</evidence>
<dbReference type="PRINTS" id="PR00413">
    <property type="entry name" value="HADHALOGNASE"/>
</dbReference>
<protein>
    <submittedName>
        <fullName evidence="3">L-2-haloacid dehalogenase</fullName>
        <ecNumber evidence="3">3.8.1.2</ecNumber>
    </submittedName>
</protein>
<evidence type="ECO:0000313" key="4">
    <source>
        <dbReference type="Proteomes" id="UP000279306"/>
    </source>
</evidence>
<dbReference type="NCBIfam" id="TIGR01428">
    <property type="entry name" value="HAD_type_II"/>
    <property type="match status" value="1"/>
</dbReference>
<keyword evidence="2 3" id="KW-0378">Hydrolase</keyword>
<dbReference type="NCBIfam" id="TIGR01493">
    <property type="entry name" value="HAD-SF-IA-v2"/>
    <property type="match status" value="1"/>
</dbReference>
<dbReference type="CDD" id="cd02588">
    <property type="entry name" value="HAD_L2-DEX"/>
    <property type="match status" value="1"/>
</dbReference>
<dbReference type="InterPro" id="IPR023198">
    <property type="entry name" value="PGP-like_dom2"/>
</dbReference>
<sequence>MTESAGERRERVSARLTPPAGRVLVFDVNETLLDIESLTPMFDDIFGDPASMREWFAQLVLYSMTLTLSGSYLDFFSLGRAVLHMLADVRGVTISDYERERLSLAMSTMPAHPDVEEGLQSLRENGFRLVTLTNSPTGTGGPSPIDTAGLGDYFERQFSVDPCRAFKPEPTVYQQVFRDLAVQPADCIMVAAHCWDTLGAQATGMRGALITRPGNAALRAAHIPQPDIVAPDLRDLARQLAAT</sequence>
<dbReference type="InterPro" id="IPR006439">
    <property type="entry name" value="HAD-SF_hydro_IA"/>
</dbReference>
<evidence type="ECO:0000256" key="2">
    <source>
        <dbReference type="ARBA" id="ARBA00022801"/>
    </source>
</evidence>
<dbReference type="Pfam" id="PF00702">
    <property type="entry name" value="Hydrolase"/>
    <property type="match status" value="1"/>
</dbReference>
<name>A0A3S4T669_MYCAU</name>
<organism evidence="3 4">
    <name type="scientific">Mycolicibacterium aurum</name>
    <name type="common">Mycobacterium aurum</name>
    <dbReference type="NCBI Taxonomy" id="1791"/>
    <lineage>
        <taxon>Bacteria</taxon>
        <taxon>Bacillati</taxon>
        <taxon>Actinomycetota</taxon>
        <taxon>Actinomycetes</taxon>
        <taxon>Mycobacteriales</taxon>
        <taxon>Mycobacteriaceae</taxon>
        <taxon>Mycolicibacterium</taxon>
    </lineage>
</organism>
<dbReference type="EC" id="3.8.1.2" evidence="3"/>
<dbReference type="Gene3D" id="1.10.150.240">
    <property type="entry name" value="Putative phosphatase, domain 2"/>
    <property type="match status" value="1"/>
</dbReference>
<dbReference type="PANTHER" id="PTHR43316:SF3">
    <property type="entry name" value="HALOACID DEHALOGENASE, TYPE II (AFU_ORTHOLOGUE AFUA_2G07750)-RELATED"/>
    <property type="match status" value="1"/>
</dbReference>
<dbReference type="EMBL" id="LR134356">
    <property type="protein sequence ID" value="VEG51804.1"/>
    <property type="molecule type" value="Genomic_DNA"/>
</dbReference>
<dbReference type="PANTHER" id="PTHR43316">
    <property type="entry name" value="HYDROLASE, HALOACID DELAHOGENASE-RELATED"/>
    <property type="match status" value="1"/>
</dbReference>
<dbReference type="InterPro" id="IPR023214">
    <property type="entry name" value="HAD_sf"/>
</dbReference>
<dbReference type="InterPro" id="IPR036412">
    <property type="entry name" value="HAD-like_sf"/>
</dbReference>
<dbReference type="GO" id="GO:0018784">
    <property type="term" value="F:(S)-2-haloacid dehalogenase activity"/>
    <property type="evidence" value="ECO:0007669"/>
    <property type="project" value="UniProtKB-EC"/>
</dbReference>
<dbReference type="InterPro" id="IPR006328">
    <property type="entry name" value="2-HAD"/>
</dbReference>
<gene>
    <name evidence="3" type="primary">hdl IVa_2</name>
    <name evidence="3" type="ORF">NCTC10437_00917</name>
</gene>
<accession>A0A3S4T669</accession>
<proteinExistence type="inferred from homology"/>
<dbReference type="SFLD" id="SFLDS00003">
    <property type="entry name" value="Haloacid_Dehalogenase"/>
    <property type="match status" value="1"/>
</dbReference>
<reference evidence="3 4" key="1">
    <citation type="submission" date="2018-12" db="EMBL/GenBank/DDBJ databases">
        <authorList>
            <consortium name="Pathogen Informatics"/>
        </authorList>
    </citation>
    <scope>NUCLEOTIDE SEQUENCE [LARGE SCALE GENOMIC DNA]</scope>
    <source>
        <strain evidence="3 4">NCTC10437</strain>
    </source>
</reference>
<keyword evidence="4" id="KW-1185">Reference proteome</keyword>
<dbReference type="InterPro" id="IPR051540">
    <property type="entry name" value="S-2-haloacid_dehalogenase"/>
</dbReference>